<keyword evidence="3" id="KW-1185">Reference proteome</keyword>
<comment type="caution">
    <text evidence="2">The sequence shown here is derived from an EMBL/GenBank/DDBJ whole genome shotgun (WGS) entry which is preliminary data.</text>
</comment>
<feature type="signal peptide" evidence="1">
    <location>
        <begin position="1"/>
        <end position="17"/>
    </location>
</feature>
<dbReference type="Proteomes" id="UP001419910">
    <property type="component" value="Unassembled WGS sequence"/>
</dbReference>
<feature type="chain" id="PRO_5046317382" evidence="1">
    <location>
        <begin position="18"/>
        <end position="270"/>
    </location>
</feature>
<proteinExistence type="predicted"/>
<dbReference type="EMBL" id="JBDIME010000017">
    <property type="protein sequence ID" value="MEN2791475.1"/>
    <property type="molecule type" value="Genomic_DNA"/>
</dbReference>
<gene>
    <name evidence="2" type="ORF">ABC974_17700</name>
</gene>
<dbReference type="RefSeq" id="WP_343890421.1">
    <property type="nucleotide sequence ID" value="NZ_BAAAEH010000032.1"/>
</dbReference>
<sequence>MRRATFGATMMSLFAMAAPSWAETVPLSAKWTIDTSKIPAHVELRKGKVLFSAKLLPSKLVRIEGAAVAAGTGELRAAAGGQFMVFADNGGSEVYCSTKTVDLMHKGGFLYMRYDDTYMCLLDRDRDGKFELSYEIRSGLAALPFLTHGKTDDMVPITPVSYTTIDPAQLDIPLMLTLRWNIGNGFDDRLGFNVSVGADANAGYLPREAALTLSSWYGLNKGEVPGTFGFANLRIHAASTAAKTATFDIEKLSDHGTMITDAAHVGFGLN</sequence>
<reference evidence="2 3" key="1">
    <citation type="submission" date="2024-05" db="EMBL/GenBank/DDBJ databases">
        <authorList>
            <person name="Liu Q."/>
            <person name="Xin Y.-H."/>
        </authorList>
    </citation>
    <scope>NUCLEOTIDE SEQUENCE [LARGE SCALE GENOMIC DNA]</scope>
    <source>
        <strain evidence="2 3">CGMCC 1.10181</strain>
    </source>
</reference>
<evidence type="ECO:0000313" key="2">
    <source>
        <dbReference type="EMBL" id="MEN2791475.1"/>
    </source>
</evidence>
<organism evidence="2 3">
    <name type="scientific">Sphingomonas oligophenolica</name>
    <dbReference type="NCBI Taxonomy" id="301154"/>
    <lineage>
        <taxon>Bacteria</taxon>
        <taxon>Pseudomonadati</taxon>
        <taxon>Pseudomonadota</taxon>
        <taxon>Alphaproteobacteria</taxon>
        <taxon>Sphingomonadales</taxon>
        <taxon>Sphingomonadaceae</taxon>
        <taxon>Sphingomonas</taxon>
    </lineage>
</organism>
<evidence type="ECO:0000313" key="3">
    <source>
        <dbReference type="Proteomes" id="UP001419910"/>
    </source>
</evidence>
<keyword evidence="1" id="KW-0732">Signal</keyword>
<evidence type="ECO:0000256" key="1">
    <source>
        <dbReference type="SAM" id="SignalP"/>
    </source>
</evidence>
<protein>
    <submittedName>
        <fullName evidence="2">Uncharacterized protein</fullName>
    </submittedName>
</protein>
<name>A0ABU9Y6Q5_9SPHN</name>
<accession>A0ABU9Y6Q5</accession>